<dbReference type="Proteomes" id="UP000017127">
    <property type="component" value="Unassembled WGS sequence"/>
</dbReference>
<keyword evidence="2" id="KW-1185">Reference proteome</keyword>
<evidence type="ECO:0000313" key="1">
    <source>
        <dbReference type="EMBL" id="ERT08730.1"/>
    </source>
</evidence>
<dbReference type="AlphaFoldDB" id="U7QNM7"/>
<protein>
    <submittedName>
        <fullName evidence="1">Uncharacterized protein</fullName>
    </submittedName>
</protein>
<name>U7QNM7_9CYAN</name>
<reference evidence="1 2" key="1">
    <citation type="journal article" date="2013" name="Front. Microbiol.">
        <title>Comparative genomic analyses of the cyanobacterium, Lyngbya aestuarii BL J, a powerful hydrogen producer.</title>
        <authorList>
            <person name="Kothari A."/>
            <person name="Vaughn M."/>
            <person name="Garcia-Pichel F."/>
        </authorList>
    </citation>
    <scope>NUCLEOTIDE SEQUENCE [LARGE SCALE GENOMIC DNA]</scope>
    <source>
        <strain evidence="1 2">BL J</strain>
    </source>
</reference>
<dbReference type="EMBL" id="AUZM01000008">
    <property type="protein sequence ID" value="ERT08730.1"/>
    <property type="molecule type" value="Genomic_DNA"/>
</dbReference>
<evidence type="ECO:0000313" key="2">
    <source>
        <dbReference type="Proteomes" id="UP000017127"/>
    </source>
</evidence>
<organism evidence="1 2">
    <name type="scientific">Lyngbya aestuarii BL J</name>
    <dbReference type="NCBI Taxonomy" id="1348334"/>
    <lineage>
        <taxon>Bacteria</taxon>
        <taxon>Bacillati</taxon>
        <taxon>Cyanobacteriota</taxon>
        <taxon>Cyanophyceae</taxon>
        <taxon>Oscillatoriophycideae</taxon>
        <taxon>Oscillatoriales</taxon>
        <taxon>Microcoleaceae</taxon>
        <taxon>Lyngbya</taxon>
    </lineage>
</organism>
<sequence>MRHILRRDLSTLMLGSVALKMALLQNLSPTQPELPPPP</sequence>
<comment type="caution">
    <text evidence="1">The sequence shown here is derived from an EMBL/GenBank/DDBJ whole genome shotgun (WGS) entry which is preliminary data.</text>
</comment>
<proteinExistence type="predicted"/>
<gene>
    <name evidence="1" type="ORF">M595_1264</name>
</gene>
<accession>U7QNM7</accession>